<proteinExistence type="predicted"/>
<organism evidence="1 2">
    <name type="scientific">Prosthecomicrobium pneumaticum</name>
    <dbReference type="NCBI Taxonomy" id="81895"/>
    <lineage>
        <taxon>Bacteria</taxon>
        <taxon>Pseudomonadati</taxon>
        <taxon>Pseudomonadota</taxon>
        <taxon>Alphaproteobacteria</taxon>
        <taxon>Hyphomicrobiales</taxon>
        <taxon>Kaistiaceae</taxon>
        <taxon>Prosthecomicrobium</taxon>
    </lineage>
</organism>
<keyword evidence="2" id="KW-1185">Reference proteome</keyword>
<protein>
    <submittedName>
        <fullName evidence="1">Uncharacterized protein</fullName>
    </submittedName>
</protein>
<gene>
    <name evidence="1" type="ORF">GGQ63_001730</name>
</gene>
<dbReference type="RefSeq" id="WP_183854683.1">
    <property type="nucleotide sequence ID" value="NZ_JACHOO010000003.1"/>
</dbReference>
<name>A0A7W9CW97_9HYPH</name>
<evidence type="ECO:0000313" key="2">
    <source>
        <dbReference type="Proteomes" id="UP000523821"/>
    </source>
</evidence>
<dbReference type="Proteomes" id="UP000523821">
    <property type="component" value="Unassembled WGS sequence"/>
</dbReference>
<dbReference type="AlphaFoldDB" id="A0A7W9CW97"/>
<reference evidence="1 2" key="1">
    <citation type="submission" date="2020-08" db="EMBL/GenBank/DDBJ databases">
        <title>Genomic Encyclopedia of Type Strains, Phase IV (KMG-IV): sequencing the most valuable type-strain genomes for metagenomic binning, comparative biology and taxonomic classification.</title>
        <authorList>
            <person name="Goeker M."/>
        </authorList>
    </citation>
    <scope>NUCLEOTIDE SEQUENCE [LARGE SCALE GENOMIC DNA]</scope>
    <source>
        <strain evidence="1 2">DSM 16268</strain>
    </source>
</reference>
<comment type="caution">
    <text evidence="1">The sequence shown here is derived from an EMBL/GenBank/DDBJ whole genome shotgun (WGS) entry which is preliminary data.</text>
</comment>
<evidence type="ECO:0000313" key="1">
    <source>
        <dbReference type="EMBL" id="MBB5752676.1"/>
    </source>
</evidence>
<sequence>MNISDGDGDDRHAIAAYIASLSAELKMMASRAGLGMLAYLLAMAEQEARQPGDGPHGRR</sequence>
<dbReference type="EMBL" id="JACHOO010000003">
    <property type="protein sequence ID" value="MBB5752676.1"/>
    <property type="molecule type" value="Genomic_DNA"/>
</dbReference>
<accession>A0A7W9CW97</accession>